<reference evidence="2 3" key="1">
    <citation type="submission" date="2020-11" db="EMBL/GenBank/DDBJ databases">
        <title>Arthrobacter antarcticus sp. nov., isolated from Antarctic Soil.</title>
        <authorList>
            <person name="Li J."/>
        </authorList>
    </citation>
    <scope>NUCLEOTIDE SEQUENCE [LARGE SCALE GENOMIC DNA]</scope>
    <source>
        <strain evidence="2 3">Z1-20</strain>
    </source>
</reference>
<evidence type="ECO:0000256" key="1">
    <source>
        <dbReference type="SAM" id="MobiDB-lite"/>
    </source>
</evidence>
<dbReference type="Proteomes" id="UP000655366">
    <property type="component" value="Unassembled WGS sequence"/>
</dbReference>
<evidence type="ECO:0000313" key="2">
    <source>
        <dbReference type="EMBL" id="MBG0738998.1"/>
    </source>
</evidence>
<gene>
    <name evidence="2" type="ORF">IV500_06115</name>
</gene>
<dbReference type="EMBL" id="JADNYM010000006">
    <property type="protein sequence ID" value="MBG0738998.1"/>
    <property type="molecule type" value="Genomic_DNA"/>
</dbReference>
<accession>A0A931CSL8</accession>
<name>A0A931CSL8_9MICC</name>
<sequence>MDPRRREVSARQPKGIPAGGQFAHTPHGHPAVGLRGDLHVDKEAATYFVDQVESIQHEGLKGALSAYDGKLKFTSNDGRAFEIHQDGHTDEDGNPAWAIDNHDCEDPSAATYGLRYESTTENLGEDLASAVADADAIDAFTLNAGSSRYDFRSYDIMDGEQAMSGACFGDIDEAVDLDVMFNHDTGTLSIERNGEPLTGADADEAVRDLVDSVDDEGPEGSPTGRLAWHMERSFRIAAAKDDSPAWTHKYRTAGLTWEDRNDYR</sequence>
<proteinExistence type="predicted"/>
<organism evidence="2 3">
    <name type="scientific">Arthrobacter terrae</name>
    <dbReference type="NCBI Taxonomy" id="2935737"/>
    <lineage>
        <taxon>Bacteria</taxon>
        <taxon>Bacillati</taxon>
        <taxon>Actinomycetota</taxon>
        <taxon>Actinomycetes</taxon>
        <taxon>Micrococcales</taxon>
        <taxon>Micrococcaceae</taxon>
        <taxon>Arthrobacter</taxon>
    </lineage>
</organism>
<comment type="caution">
    <text evidence="2">The sequence shown here is derived from an EMBL/GenBank/DDBJ whole genome shotgun (WGS) entry which is preliminary data.</text>
</comment>
<dbReference type="AlphaFoldDB" id="A0A931CSL8"/>
<feature type="region of interest" description="Disordered" evidence="1">
    <location>
        <begin position="1"/>
        <end position="27"/>
    </location>
</feature>
<evidence type="ECO:0000313" key="3">
    <source>
        <dbReference type="Proteomes" id="UP000655366"/>
    </source>
</evidence>
<protein>
    <submittedName>
        <fullName evidence="2">Uncharacterized protein</fullName>
    </submittedName>
</protein>
<keyword evidence="3" id="KW-1185">Reference proteome</keyword>